<dbReference type="InterPro" id="IPR027408">
    <property type="entry name" value="PNPase/RNase_PH_dom_sf"/>
</dbReference>
<dbReference type="GO" id="GO:0000467">
    <property type="term" value="P:exonucleolytic trimming to generate mature 3'-end of 5.8S rRNA from tricistronic rRNA transcript (SSU-rRNA, 5.8S rRNA, LSU-rRNA)"/>
    <property type="evidence" value="ECO:0007669"/>
    <property type="project" value="TreeGrafter"/>
</dbReference>
<dbReference type="Proteomes" id="UP000198287">
    <property type="component" value="Unassembled WGS sequence"/>
</dbReference>
<evidence type="ECO:0000259" key="8">
    <source>
        <dbReference type="Pfam" id="PF03725"/>
    </source>
</evidence>
<accession>A0A226EIB5</accession>
<dbReference type="GO" id="GO:0034475">
    <property type="term" value="P:U4 snRNA 3'-end processing"/>
    <property type="evidence" value="ECO:0007669"/>
    <property type="project" value="TreeGrafter"/>
</dbReference>
<evidence type="ECO:0000256" key="2">
    <source>
        <dbReference type="ARBA" id="ARBA00004604"/>
    </source>
</evidence>
<feature type="domain" description="Exoribonuclease phosphorolytic" evidence="8">
    <location>
        <begin position="196"/>
        <end position="258"/>
    </location>
</feature>
<dbReference type="InterPro" id="IPR015847">
    <property type="entry name" value="ExoRNase_PH_dom2"/>
</dbReference>
<dbReference type="STRING" id="158441.A0A226EIB5"/>
<dbReference type="GO" id="GO:0071038">
    <property type="term" value="P:TRAMP-dependent tRNA surveillance pathway"/>
    <property type="evidence" value="ECO:0007669"/>
    <property type="project" value="TreeGrafter"/>
</dbReference>
<dbReference type="InterPro" id="IPR050590">
    <property type="entry name" value="Exosome_comp_Rrp42_subfam"/>
</dbReference>
<dbReference type="GO" id="GO:0016075">
    <property type="term" value="P:rRNA catabolic process"/>
    <property type="evidence" value="ECO:0007669"/>
    <property type="project" value="TreeGrafter"/>
</dbReference>
<dbReference type="InterPro" id="IPR020568">
    <property type="entry name" value="Ribosomal_Su5_D2-typ_SF"/>
</dbReference>
<comment type="caution">
    <text evidence="9">The sequence shown here is derived from an EMBL/GenBank/DDBJ whole genome shotgun (WGS) entry which is preliminary data.</text>
</comment>
<dbReference type="GO" id="GO:0071028">
    <property type="term" value="P:nuclear mRNA surveillance"/>
    <property type="evidence" value="ECO:0007669"/>
    <property type="project" value="TreeGrafter"/>
</dbReference>
<proteinExistence type="inferred from homology"/>
<dbReference type="AlphaFoldDB" id="A0A226EIB5"/>
<keyword evidence="4" id="KW-0963">Cytoplasm</keyword>
<evidence type="ECO:0000313" key="10">
    <source>
        <dbReference type="Proteomes" id="UP000198287"/>
    </source>
</evidence>
<dbReference type="GO" id="GO:0034473">
    <property type="term" value="P:U1 snRNA 3'-end processing"/>
    <property type="evidence" value="ECO:0007669"/>
    <property type="project" value="TreeGrafter"/>
</dbReference>
<evidence type="ECO:0000256" key="5">
    <source>
        <dbReference type="ARBA" id="ARBA00022835"/>
    </source>
</evidence>
<dbReference type="GO" id="GO:0071035">
    <property type="term" value="P:nuclear polyadenylation-dependent rRNA catabolic process"/>
    <property type="evidence" value="ECO:0007669"/>
    <property type="project" value="TreeGrafter"/>
</dbReference>
<dbReference type="PANTHER" id="PTHR11097:SF8">
    <property type="entry name" value="EXOSOME COMPLEX COMPONENT RRP42"/>
    <property type="match status" value="1"/>
</dbReference>
<dbReference type="GO" id="GO:0034476">
    <property type="term" value="P:U5 snRNA 3'-end processing"/>
    <property type="evidence" value="ECO:0007669"/>
    <property type="project" value="TreeGrafter"/>
</dbReference>
<evidence type="ECO:0000256" key="6">
    <source>
        <dbReference type="ARBA" id="ARBA00042523"/>
    </source>
</evidence>
<dbReference type="InterPro" id="IPR001247">
    <property type="entry name" value="ExoRNase_PH_dom1"/>
</dbReference>
<dbReference type="OMA" id="YNTRIPK"/>
<dbReference type="GO" id="GO:0000177">
    <property type="term" value="C:cytoplasmic exosome (RNase complex)"/>
    <property type="evidence" value="ECO:0007669"/>
    <property type="project" value="TreeGrafter"/>
</dbReference>
<sequence length="293" mass="31987">MAEILLSEVEKYYLVMGQDVRVDGRSRSDYRQGDIDLNAVTNSHGSIRARLGETDVIVATKVDLGTPDPDRPDRGTIKFLVDCSPTASPDFEGRGGDELAEKICRILSIAYDKSGTIDLKNLCITPKKYCYVIDVDILVLQCGGNLIDVISMAVKLCLGICELPRVTGLRYDLGQGVPVFSTDEFEFDYLDVKNSPVVVTLPRVGRYFVVDASLEEESCSKGKLAFGVTPDGCVTSIDKLGRGCYQVKSIQAATAMASTVGANVNNTINMRIDSLRELKLRADPKPLSMPMDI</sequence>
<dbReference type="SUPFAM" id="SSF54211">
    <property type="entry name" value="Ribosomal protein S5 domain 2-like"/>
    <property type="match status" value="1"/>
</dbReference>
<dbReference type="Pfam" id="PF01138">
    <property type="entry name" value="RNase_PH"/>
    <property type="match status" value="1"/>
</dbReference>
<dbReference type="SUPFAM" id="SSF55666">
    <property type="entry name" value="Ribonuclease PH domain 2-like"/>
    <property type="match status" value="1"/>
</dbReference>
<dbReference type="InterPro" id="IPR036345">
    <property type="entry name" value="ExoRNase_PH_dom2_sf"/>
</dbReference>
<keyword evidence="10" id="KW-1185">Reference proteome</keyword>
<feature type="domain" description="Exoribonuclease phosphorolytic" evidence="7">
    <location>
        <begin position="30"/>
        <end position="164"/>
    </location>
</feature>
<evidence type="ECO:0000256" key="3">
    <source>
        <dbReference type="ARBA" id="ARBA00006678"/>
    </source>
</evidence>
<dbReference type="PANTHER" id="PTHR11097">
    <property type="entry name" value="EXOSOME COMPLEX EXONUCLEASE RIBOSOMAL RNA PROCESSING PROTEIN"/>
    <property type="match status" value="1"/>
</dbReference>
<dbReference type="GO" id="GO:0035925">
    <property type="term" value="F:mRNA 3'-UTR AU-rich region binding"/>
    <property type="evidence" value="ECO:0007669"/>
    <property type="project" value="TreeGrafter"/>
</dbReference>
<comment type="similarity">
    <text evidence="3">Belongs to the RNase PH family.</text>
</comment>
<dbReference type="CDD" id="cd11367">
    <property type="entry name" value="RNase_PH_RRP42"/>
    <property type="match status" value="1"/>
</dbReference>
<evidence type="ECO:0000256" key="1">
    <source>
        <dbReference type="ARBA" id="ARBA00004496"/>
    </source>
</evidence>
<dbReference type="OrthoDB" id="272245at2759"/>
<dbReference type="EMBL" id="LNIX01000003">
    <property type="protein sequence ID" value="OXA57382.1"/>
    <property type="molecule type" value="Genomic_DNA"/>
</dbReference>
<organism evidence="9 10">
    <name type="scientific">Folsomia candida</name>
    <name type="common">Springtail</name>
    <dbReference type="NCBI Taxonomy" id="158441"/>
    <lineage>
        <taxon>Eukaryota</taxon>
        <taxon>Metazoa</taxon>
        <taxon>Ecdysozoa</taxon>
        <taxon>Arthropoda</taxon>
        <taxon>Hexapoda</taxon>
        <taxon>Collembola</taxon>
        <taxon>Entomobryomorpha</taxon>
        <taxon>Isotomoidea</taxon>
        <taxon>Isotomidae</taxon>
        <taxon>Proisotominae</taxon>
        <taxon>Folsomia</taxon>
    </lineage>
</organism>
<evidence type="ECO:0000313" key="9">
    <source>
        <dbReference type="EMBL" id="OXA57382.1"/>
    </source>
</evidence>
<gene>
    <name evidence="9" type="ORF">Fcan01_06989</name>
</gene>
<keyword evidence="5" id="KW-0271">Exosome</keyword>
<dbReference type="Gene3D" id="3.30.230.70">
    <property type="entry name" value="GHMP Kinase, N-terminal domain"/>
    <property type="match status" value="1"/>
</dbReference>
<comment type="subcellular location">
    <subcellularLocation>
        <location evidence="1">Cytoplasm</location>
    </subcellularLocation>
    <subcellularLocation>
        <location evidence="2">Nucleus</location>
        <location evidence="2">Nucleolus</location>
    </subcellularLocation>
</comment>
<evidence type="ECO:0000256" key="4">
    <source>
        <dbReference type="ARBA" id="ARBA00022490"/>
    </source>
</evidence>
<dbReference type="GO" id="GO:0000176">
    <property type="term" value="C:nuclear exosome (RNase complex)"/>
    <property type="evidence" value="ECO:0007669"/>
    <property type="project" value="TreeGrafter"/>
</dbReference>
<reference evidence="9 10" key="1">
    <citation type="submission" date="2015-12" db="EMBL/GenBank/DDBJ databases">
        <title>The genome of Folsomia candida.</title>
        <authorList>
            <person name="Faddeeva A."/>
            <person name="Derks M.F."/>
            <person name="Anvar Y."/>
            <person name="Smit S."/>
            <person name="Van Straalen N."/>
            <person name="Roelofs D."/>
        </authorList>
    </citation>
    <scope>NUCLEOTIDE SEQUENCE [LARGE SCALE GENOMIC DNA]</scope>
    <source>
        <strain evidence="9 10">VU population</strain>
        <tissue evidence="9">Whole body</tissue>
    </source>
</reference>
<protein>
    <recommendedName>
        <fullName evidence="6">Ribosomal RNA-processing protein 42</fullName>
    </recommendedName>
</protein>
<name>A0A226EIB5_FOLCA</name>
<dbReference type="Pfam" id="PF03725">
    <property type="entry name" value="RNase_PH_C"/>
    <property type="match status" value="1"/>
</dbReference>
<dbReference type="GO" id="GO:0005730">
    <property type="term" value="C:nucleolus"/>
    <property type="evidence" value="ECO:0007669"/>
    <property type="project" value="UniProtKB-SubCell"/>
</dbReference>
<evidence type="ECO:0000259" key="7">
    <source>
        <dbReference type="Pfam" id="PF01138"/>
    </source>
</evidence>